<dbReference type="Proteomes" id="UP000325302">
    <property type="component" value="Unassembled WGS sequence"/>
</dbReference>
<dbReference type="AlphaFoldDB" id="A0A5A9W3G8"/>
<dbReference type="GO" id="GO:0000160">
    <property type="term" value="P:phosphorelay signal transduction system"/>
    <property type="evidence" value="ECO:0007669"/>
    <property type="project" value="InterPro"/>
</dbReference>
<dbReference type="Gene3D" id="1.20.120.160">
    <property type="entry name" value="HPT domain"/>
    <property type="match status" value="1"/>
</dbReference>
<sequence>MHKLESSHLEQLIHAQLGHCSSKDIFSQSNSDIQDLRKMDDRDCSFVLAFLQSLNTQLDIDAALLRLDGSLEMYFLHLHLFYKAYYERLFELEDFLKNNDLQKVCLQAQEIKQTSSNLGALRLSRLASEIERKAKQQTLDLSDDLLIEFHYEFAALIQTLSILENLSVVSPEHSQTRVDSEYLVAELLFVQTRIEQDYEMCLQHIQSLLETFSQEKEIRREISLLVNIWQQADKKRSASYLEALLSRLTTLQAD</sequence>
<protein>
    <submittedName>
        <fullName evidence="1">Hpt domain-containing protein</fullName>
    </submittedName>
</protein>
<dbReference type="RefSeq" id="WP_149390294.1">
    <property type="nucleotide sequence ID" value="NZ_SMRS01000003.1"/>
</dbReference>
<reference evidence="1 2" key="1">
    <citation type="submission" date="2019-03" db="EMBL/GenBank/DDBJ databases">
        <title>Nitrincola sp. nov. isolated from an Indian soda lake.</title>
        <authorList>
            <person name="Joshi A."/>
            <person name="Thite S.V."/>
            <person name="Joseph N."/>
            <person name="Dhotre D."/>
            <person name="Moorthy M."/>
            <person name="Shouche Y.S."/>
        </authorList>
    </citation>
    <scope>NUCLEOTIDE SEQUENCE [LARGE SCALE GENOMIC DNA]</scope>
    <source>
        <strain evidence="1 2">MEB193</strain>
    </source>
</reference>
<dbReference type="SUPFAM" id="SSF47226">
    <property type="entry name" value="Histidine-containing phosphotransfer domain, HPT domain"/>
    <property type="match status" value="1"/>
</dbReference>
<dbReference type="InterPro" id="IPR036641">
    <property type="entry name" value="HPT_dom_sf"/>
</dbReference>
<evidence type="ECO:0000313" key="2">
    <source>
        <dbReference type="Proteomes" id="UP000325302"/>
    </source>
</evidence>
<comment type="caution">
    <text evidence="1">The sequence shown here is derived from an EMBL/GenBank/DDBJ whole genome shotgun (WGS) entry which is preliminary data.</text>
</comment>
<gene>
    <name evidence="1" type="ORF">E1H14_04620</name>
</gene>
<accession>A0A5A9W3G8</accession>
<dbReference type="EMBL" id="SMRS01000003">
    <property type="protein sequence ID" value="KAA0875286.1"/>
    <property type="molecule type" value="Genomic_DNA"/>
</dbReference>
<evidence type="ECO:0000313" key="1">
    <source>
        <dbReference type="EMBL" id="KAA0875286.1"/>
    </source>
</evidence>
<name>A0A5A9W3G8_9GAMM</name>
<keyword evidence="2" id="KW-1185">Reference proteome</keyword>
<organism evidence="1 2">
    <name type="scientific">Nitrincola tapanii</name>
    <dbReference type="NCBI Taxonomy" id="1708751"/>
    <lineage>
        <taxon>Bacteria</taxon>
        <taxon>Pseudomonadati</taxon>
        <taxon>Pseudomonadota</taxon>
        <taxon>Gammaproteobacteria</taxon>
        <taxon>Oceanospirillales</taxon>
        <taxon>Oceanospirillaceae</taxon>
        <taxon>Nitrincola</taxon>
    </lineage>
</organism>
<proteinExistence type="predicted"/>